<dbReference type="OrthoDB" id="7062395at2"/>
<proteinExistence type="predicted"/>
<dbReference type="PANTHER" id="PTHR34387:SF1">
    <property type="entry name" value="PERIPLASMIC IMMUNOGENIC PROTEIN"/>
    <property type="match status" value="1"/>
</dbReference>
<dbReference type="InterPro" id="IPR052022">
    <property type="entry name" value="26kDa_periplasmic_antigen"/>
</dbReference>
<evidence type="ECO:0000313" key="2">
    <source>
        <dbReference type="EMBL" id="OBX65099.1"/>
    </source>
</evidence>
<dbReference type="InterPro" id="IPR007497">
    <property type="entry name" value="SIMPL/DUF541"/>
</dbReference>
<feature type="chain" id="PRO_5008612131" description="Periplasmic/secreted protein" evidence="1">
    <location>
        <begin position="31"/>
        <end position="237"/>
    </location>
</feature>
<feature type="signal peptide" evidence="1">
    <location>
        <begin position="1"/>
        <end position="30"/>
    </location>
</feature>
<dbReference type="GO" id="GO:0006974">
    <property type="term" value="P:DNA damage response"/>
    <property type="evidence" value="ECO:0007669"/>
    <property type="project" value="TreeGrafter"/>
</dbReference>
<evidence type="ECO:0000313" key="3">
    <source>
        <dbReference type="Proteomes" id="UP000092607"/>
    </source>
</evidence>
<accession>A0A1B8Q5R6</accession>
<sequence length="237" mass="25477">MLYSITESLMRAFTLPLLLGLALAGTHAHAQSYNQISFNVETAKTIANDELTATLTKSADNANAKTLANTLNTTANKALAIAQKYPNVKVTTGRHHTYPRYDNKGKINGFTGSSSVNIQSQNFEEASELIAELQGFMTLSSLDFGVSEATQKAVENELKAQTIQKFTDEAKTISTAFGASDYRIVKVNLNNAGGRFSVSPMMYAAAAAPESSVSAQSYEGGESRLNYEAQGVIELVK</sequence>
<keyword evidence="1" id="KW-0732">Signal</keyword>
<dbReference type="Pfam" id="PF04402">
    <property type="entry name" value="SIMPL"/>
    <property type="match status" value="1"/>
</dbReference>
<dbReference type="Gene3D" id="3.30.110.170">
    <property type="entry name" value="Protein of unknown function (DUF541), domain 1"/>
    <property type="match status" value="1"/>
</dbReference>
<name>A0A1B8Q5R6_MORLA</name>
<protein>
    <recommendedName>
        <fullName evidence="4">Periplasmic/secreted protein</fullName>
    </recommendedName>
</protein>
<dbReference type="AlphaFoldDB" id="A0A1B8Q5R6"/>
<organism evidence="2 3">
    <name type="scientific">Moraxella lacunata</name>
    <dbReference type="NCBI Taxonomy" id="477"/>
    <lineage>
        <taxon>Bacteria</taxon>
        <taxon>Pseudomonadati</taxon>
        <taxon>Pseudomonadota</taxon>
        <taxon>Gammaproteobacteria</taxon>
        <taxon>Moraxellales</taxon>
        <taxon>Moraxellaceae</taxon>
        <taxon>Moraxella</taxon>
    </lineage>
</organism>
<dbReference type="PANTHER" id="PTHR34387">
    <property type="entry name" value="SLR1258 PROTEIN"/>
    <property type="match status" value="1"/>
</dbReference>
<comment type="caution">
    <text evidence="2">The sequence shown here is derived from an EMBL/GenBank/DDBJ whole genome shotgun (WGS) entry which is preliminary data.</text>
</comment>
<dbReference type="EMBL" id="LZMS01000037">
    <property type="protein sequence ID" value="OBX65099.1"/>
    <property type="molecule type" value="Genomic_DNA"/>
</dbReference>
<gene>
    <name evidence="2" type="ORF">A9309_03320</name>
</gene>
<evidence type="ECO:0008006" key="4">
    <source>
        <dbReference type="Google" id="ProtNLM"/>
    </source>
</evidence>
<dbReference type="Proteomes" id="UP000092607">
    <property type="component" value="Unassembled WGS sequence"/>
</dbReference>
<dbReference type="Gene3D" id="3.30.70.2970">
    <property type="entry name" value="Protein of unknown function (DUF541), domain 2"/>
    <property type="match status" value="1"/>
</dbReference>
<reference evidence="2 3" key="1">
    <citation type="submission" date="2016-06" db="EMBL/GenBank/DDBJ databases">
        <title>Draft genome of Moraxella lacunata CCUG 57757A.</title>
        <authorList>
            <person name="Salva-Serra F."/>
            <person name="Engstrom-Jakobsson H."/>
            <person name="Thorell K."/>
            <person name="Gonzales-Siles L."/>
            <person name="Karlsson R."/>
            <person name="Boulund F."/>
            <person name="Engstrand L."/>
            <person name="Kristiansson E."/>
            <person name="Moore E."/>
        </authorList>
    </citation>
    <scope>NUCLEOTIDE SEQUENCE [LARGE SCALE GENOMIC DNA]</scope>
    <source>
        <strain evidence="2 3">CCUG 57757A</strain>
    </source>
</reference>
<evidence type="ECO:0000256" key="1">
    <source>
        <dbReference type="SAM" id="SignalP"/>
    </source>
</evidence>